<keyword evidence="3" id="KW-1185">Reference proteome</keyword>
<feature type="region of interest" description="Disordered" evidence="1">
    <location>
        <begin position="159"/>
        <end position="193"/>
    </location>
</feature>
<evidence type="ECO:0000313" key="2">
    <source>
        <dbReference type="EMBL" id="OIJ66343.1"/>
    </source>
</evidence>
<dbReference type="GO" id="GO:0016301">
    <property type="term" value="F:kinase activity"/>
    <property type="evidence" value="ECO:0007669"/>
    <property type="project" value="UniProtKB-KW"/>
</dbReference>
<organism evidence="2 3">
    <name type="scientific">Streptomyces mangrovisoli</name>
    <dbReference type="NCBI Taxonomy" id="1428628"/>
    <lineage>
        <taxon>Bacteria</taxon>
        <taxon>Bacillati</taxon>
        <taxon>Actinomycetota</taxon>
        <taxon>Actinomycetes</taxon>
        <taxon>Kitasatosporales</taxon>
        <taxon>Streptomycetaceae</taxon>
        <taxon>Streptomyces</taxon>
    </lineage>
</organism>
<evidence type="ECO:0000313" key="3">
    <source>
        <dbReference type="Proteomes" id="UP000034196"/>
    </source>
</evidence>
<reference evidence="2" key="1">
    <citation type="submission" date="2016-10" db="EMBL/GenBank/DDBJ databases">
        <title>Genome sequence of Streptomyces mangrovisoli MUSC 149.</title>
        <authorList>
            <person name="Lee L.-H."/>
            <person name="Ser H.-L."/>
        </authorList>
    </citation>
    <scope>NUCLEOTIDE SEQUENCE [LARGE SCALE GENOMIC DNA]</scope>
    <source>
        <strain evidence="2">MUSC 149</strain>
    </source>
</reference>
<dbReference type="Proteomes" id="UP000034196">
    <property type="component" value="Unassembled WGS sequence"/>
</dbReference>
<accession>A0A1J4NV56</accession>
<sequence length="471" mass="49136">MTPYWELTFDADGDVDTAERDRLLAGAVARGVHDLIVFAHGWNSDRSGATRLYSHFFAPIPRLVPRARLGYAGVVWPSMRYSDEPIPDFPRTVAAPAPPPPALDKDSRQALLSVFPNRATVIEQIAALLEERPAGEAELERFGQLVRILVDVAPDAPRAGCAADTEPDGADADGADAHGADADGADADGADGADADWADAVGRAAAGQPLMFRAPVADVCADFARALGRLETGGALASFTLPDPWAGAREFLRQATYYEMKRRAGAVGERGLGPVLGRLAEAAPGLRVHLVGHSFGGRLVAFALRGLPDGVRTVKSVTLLQGAFSHYAFAASLPHDPHAAGALRDRHKRIDGPLVCCYSHFDSALGTLYPLASRMADDAASLTAPAGAAAEALGDLLGAEWGAMGHDGVQAVPGTRALTLARALAAPLPTTGCVNVDAAEVVRRGGPPTGAHSDIVHPELARVVLAAGRIT</sequence>
<feature type="compositionally biased region" description="Acidic residues" evidence="1">
    <location>
        <begin position="165"/>
        <end position="174"/>
    </location>
</feature>
<feature type="compositionally biased region" description="Acidic residues" evidence="1">
    <location>
        <begin position="183"/>
        <end position="193"/>
    </location>
</feature>
<keyword evidence="2" id="KW-0418">Kinase</keyword>
<proteinExistence type="predicted"/>
<gene>
    <name evidence="2" type="ORF">WN71_019045</name>
</gene>
<dbReference type="SUPFAM" id="SSF53474">
    <property type="entry name" value="alpha/beta-Hydrolases"/>
    <property type="match status" value="1"/>
</dbReference>
<protein>
    <submittedName>
        <fullName evidence="2">Serine-threonine protein kinase</fullName>
    </submittedName>
</protein>
<dbReference type="STRING" id="1428628.WN71_019045"/>
<dbReference type="InterPro" id="IPR029058">
    <property type="entry name" value="AB_hydrolase_fold"/>
</dbReference>
<dbReference type="AlphaFoldDB" id="A0A1J4NV56"/>
<evidence type="ECO:0000256" key="1">
    <source>
        <dbReference type="SAM" id="MobiDB-lite"/>
    </source>
</evidence>
<keyword evidence="2" id="KW-0808">Transferase</keyword>
<name>A0A1J4NV56_9ACTN</name>
<dbReference type="EMBL" id="LAVA02000042">
    <property type="protein sequence ID" value="OIJ66343.1"/>
    <property type="molecule type" value="Genomic_DNA"/>
</dbReference>
<comment type="caution">
    <text evidence="2">The sequence shown here is derived from an EMBL/GenBank/DDBJ whole genome shotgun (WGS) entry which is preliminary data.</text>
</comment>